<protein>
    <recommendedName>
        <fullName evidence="3">2-phosphosulfolactate phosphatase</fullName>
    </recommendedName>
</protein>
<accession>A0A832TH25</accession>
<proteinExistence type="predicted"/>
<dbReference type="Proteomes" id="UP000619545">
    <property type="component" value="Unassembled WGS sequence"/>
</dbReference>
<sequence length="236" mass="24477">MMSIKMTIGATGAAEAASHGDVIVVVDVVNTSSAAEVALREGAVAVVGAAPDSAYRVLSGEHAAKYPFAETPEGVDPVERGREAGKIAVEEGCDVVLVVDGGEDNASLARKGVEDVGAEIREVVPNAGPRIKDVVDPAGKVFLFATATGGTLYDVAKTHGAPAVTFGTVVRRSFTRACVERALRLAGRYGAGVTIVVSSIFAPEDLDAGARIFEEACKVITESVCEERFEDVVSRL</sequence>
<dbReference type="GO" id="GO:0050532">
    <property type="term" value="F:2-phosphosulfolactate phosphatase activity"/>
    <property type="evidence" value="ECO:0007669"/>
    <property type="project" value="InterPro"/>
</dbReference>
<evidence type="ECO:0000313" key="2">
    <source>
        <dbReference type="Proteomes" id="UP000619545"/>
    </source>
</evidence>
<dbReference type="RefSeq" id="WP_011019152.1">
    <property type="nucleotide sequence ID" value="NZ_DUJS01000002.1"/>
</dbReference>
<gene>
    <name evidence="1" type="ORF">HA336_01985</name>
</gene>
<reference evidence="1" key="1">
    <citation type="journal article" date="2020" name="bioRxiv">
        <title>A rank-normalized archaeal taxonomy based on genome phylogeny resolves widespread incomplete and uneven classifications.</title>
        <authorList>
            <person name="Rinke C."/>
            <person name="Chuvochina M."/>
            <person name="Mussig A.J."/>
            <person name="Chaumeil P.-A."/>
            <person name="Waite D.W."/>
            <person name="Whitman W.B."/>
            <person name="Parks D.H."/>
            <person name="Hugenholtz P."/>
        </authorList>
    </citation>
    <scope>NUCLEOTIDE SEQUENCE</scope>
    <source>
        <strain evidence="1">UBA8853</strain>
    </source>
</reference>
<comment type="caution">
    <text evidence="1">The sequence shown here is derived from an EMBL/GenBank/DDBJ whole genome shotgun (WGS) entry which is preliminary data.</text>
</comment>
<dbReference type="InterPro" id="IPR036702">
    <property type="entry name" value="ComB-like_sf"/>
</dbReference>
<evidence type="ECO:0008006" key="3">
    <source>
        <dbReference type="Google" id="ProtNLM"/>
    </source>
</evidence>
<dbReference type="GeneID" id="1476884"/>
<name>A0A832TH25_9EURY</name>
<dbReference type="GO" id="GO:0000287">
    <property type="term" value="F:magnesium ion binding"/>
    <property type="evidence" value="ECO:0007669"/>
    <property type="project" value="InterPro"/>
</dbReference>
<dbReference type="EMBL" id="DUJS01000002">
    <property type="protein sequence ID" value="HII69988.1"/>
    <property type="molecule type" value="Genomic_DNA"/>
</dbReference>
<evidence type="ECO:0000313" key="1">
    <source>
        <dbReference type="EMBL" id="HII69988.1"/>
    </source>
</evidence>
<organism evidence="1 2">
    <name type="scientific">Methanopyrus kandleri</name>
    <dbReference type="NCBI Taxonomy" id="2320"/>
    <lineage>
        <taxon>Archaea</taxon>
        <taxon>Methanobacteriati</taxon>
        <taxon>Methanobacteriota</taxon>
        <taxon>Methanomada group</taxon>
        <taxon>Methanopyri</taxon>
        <taxon>Methanopyrales</taxon>
        <taxon>Methanopyraceae</taxon>
        <taxon>Methanopyrus</taxon>
    </lineage>
</organism>
<dbReference type="AlphaFoldDB" id="A0A832TH25"/>
<dbReference type="SUPFAM" id="SSF142823">
    <property type="entry name" value="ComB-like"/>
    <property type="match status" value="1"/>
</dbReference>